<evidence type="ECO:0000256" key="5">
    <source>
        <dbReference type="ARBA" id="ARBA00013155"/>
    </source>
</evidence>
<evidence type="ECO:0000256" key="3">
    <source>
        <dbReference type="ARBA" id="ARBA00004946"/>
    </source>
</evidence>
<evidence type="ECO:0000256" key="11">
    <source>
        <dbReference type="ARBA" id="ARBA00030665"/>
    </source>
</evidence>
<proteinExistence type="inferred from homology"/>
<evidence type="ECO:0000256" key="6">
    <source>
        <dbReference type="ARBA" id="ARBA00014798"/>
    </source>
</evidence>
<comment type="similarity">
    <text evidence="4 14">Belongs to the class-III pyridoxal-phosphate-dependent aminotransferase family.</text>
</comment>
<dbReference type="InterPro" id="IPR005814">
    <property type="entry name" value="Aminotrans_3"/>
</dbReference>
<dbReference type="SUPFAM" id="SSF53383">
    <property type="entry name" value="PLP-dependent transferases"/>
    <property type="match status" value="1"/>
</dbReference>
<evidence type="ECO:0000256" key="14">
    <source>
        <dbReference type="RuleBase" id="RU003560"/>
    </source>
</evidence>
<dbReference type="GO" id="GO:0030170">
    <property type="term" value="F:pyridoxal phosphate binding"/>
    <property type="evidence" value="ECO:0007669"/>
    <property type="project" value="InterPro"/>
</dbReference>
<evidence type="ECO:0000313" key="16">
    <source>
        <dbReference type="Proteomes" id="UP000552097"/>
    </source>
</evidence>
<comment type="pathway">
    <text evidence="3">Amine and polyamine biosynthesis; ectoine biosynthesis; L-ectoine from L-aspartate 4-semialdehyde: step 1/3.</text>
</comment>
<dbReference type="PIRSF" id="PIRSF000521">
    <property type="entry name" value="Transaminase_4ab_Lys_Orn"/>
    <property type="match status" value="1"/>
</dbReference>
<dbReference type="InterPro" id="IPR015424">
    <property type="entry name" value="PyrdxlP-dep_Trfase"/>
</dbReference>
<evidence type="ECO:0000313" key="15">
    <source>
        <dbReference type="EMBL" id="MBB5803456.1"/>
    </source>
</evidence>
<dbReference type="InterPro" id="IPR004637">
    <property type="entry name" value="Dat"/>
</dbReference>
<dbReference type="PANTHER" id="PTHR43552">
    <property type="entry name" value="DIAMINOBUTYRATE--2-OXOGLUTARATE AMINOTRANSFERASE"/>
    <property type="match status" value="1"/>
</dbReference>
<dbReference type="GO" id="GO:0045303">
    <property type="term" value="F:diaminobutyrate-2-oxoglutarate transaminase activity"/>
    <property type="evidence" value="ECO:0007669"/>
    <property type="project" value="UniProtKB-EC"/>
</dbReference>
<evidence type="ECO:0000256" key="4">
    <source>
        <dbReference type="ARBA" id="ARBA00008954"/>
    </source>
</evidence>
<gene>
    <name evidence="15" type="ORF">F4560_003224</name>
</gene>
<dbReference type="Gene3D" id="3.40.640.10">
    <property type="entry name" value="Type I PLP-dependent aspartate aminotransferase-like (Major domain)"/>
    <property type="match status" value="1"/>
</dbReference>
<keyword evidence="16" id="KW-1185">Reference proteome</keyword>
<dbReference type="Proteomes" id="UP000552097">
    <property type="component" value="Unassembled WGS sequence"/>
</dbReference>
<accession>A0A7W9M123</accession>
<dbReference type="PROSITE" id="PS00600">
    <property type="entry name" value="AA_TRANSFER_CLASS_3"/>
    <property type="match status" value="1"/>
</dbReference>
<evidence type="ECO:0000256" key="2">
    <source>
        <dbReference type="ARBA" id="ARBA00002189"/>
    </source>
</evidence>
<dbReference type="NCBIfam" id="TIGR00709">
    <property type="entry name" value="dat"/>
    <property type="match status" value="1"/>
</dbReference>
<name>A0A7W9M123_9PSEU</name>
<reference evidence="15 16" key="1">
    <citation type="submission" date="2020-08" db="EMBL/GenBank/DDBJ databases">
        <title>Sequencing the genomes of 1000 actinobacteria strains.</title>
        <authorList>
            <person name="Klenk H.-P."/>
        </authorList>
    </citation>
    <scope>NUCLEOTIDE SEQUENCE [LARGE SCALE GENOMIC DNA]</scope>
    <source>
        <strain evidence="15 16">DSM 45486</strain>
    </source>
</reference>
<dbReference type="EMBL" id="JACHMO010000001">
    <property type="protein sequence ID" value="MBB5803456.1"/>
    <property type="molecule type" value="Genomic_DNA"/>
</dbReference>
<evidence type="ECO:0000256" key="8">
    <source>
        <dbReference type="ARBA" id="ARBA00022679"/>
    </source>
</evidence>
<dbReference type="InterPro" id="IPR015421">
    <property type="entry name" value="PyrdxlP-dep_Trfase_major"/>
</dbReference>
<dbReference type="RefSeq" id="WP_184920804.1">
    <property type="nucleotide sequence ID" value="NZ_JACHMO010000001.1"/>
</dbReference>
<dbReference type="Pfam" id="PF00202">
    <property type="entry name" value="Aminotran_3"/>
    <property type="match status" value="1"/>
</dbReference>
<evidence type="ECO:0000256" key="9">
    <source>
        <dbReference type="ARBA" id="ARBA00022898"/>
    </source>
</evidence>
<keyword evidence="8 15" id="KW-0808">Transferase</keyword>
<comment type="catalytic activity">
    <reaction evidence="13">
        <text>L-2,4-diaminobutanoate + 2-oxoglutarate = L-aspartate 4-semialdehyde + L-glutamate</text>
        <dbReference type="Rhea" id="RHEA:11160"/>
        <dbReference type="ChEBI" id="CHEBI:16810"/>
        <dbReference type="ChEBI" id="CHEBI:29985"/>
        <dbReference type="ChEBI" id="CHEBI:58761"/>
        <dbReference type="ChEBI" id="CHEBI:537519"/>
        <dbReference type="EC" id="2.6.1.76"/>
    </reaction>
</comment>
<evidence type="ECO:0000256" key="1">
    <source>
        <dbReference type="ARBA" id="ARBA00001933"/>
    </source>
</evidence>
<organism evidence="15 16">
    <name type="scientific">Saccharothrix ecbatanensis</name>
    <dbReference type="NCBI Taxonomy" id="1105145"/>
    <lineage>
        <taxon>Bacteria</taxon>
        <taxon>Bacillati</taxon>
        <taxon>Actinomycetota</taxon>
        <taxon>Actinomycetes</taxon>
        <taxon>Pseudonocardiales</taxon>
        <taxon>Pseudonocardiaceae</taxon>
        <taxon>Saccharothrix</taxon>
    </lineage>
</organism>
<sequence length="460" mass="49346">MTTIDVSESAVEQDLSVPGPLGRVLLESQAANESNARTYPRKLPVAIDRASGSYITDVDGRVYIDFLSGAGVLALGHNHPELIATVQEQLTRLTHGLDFPTPVREEFKRRQLSMLPESIRDDMKIHFCGPTGGDGVEAAVKLCKKATGRGGVIAFQGSYHGSSHAAMSLTSETQPKEGLHNLLPGVHFAPFAYCHRCPLNLKPDSCGTRCGQLLTNTLRDTHGGVPKPAAIILELVQGEGGSIPAPVEFVREIAREAKAQDIPLIVDEVQTGCGRTGTWFAFEQYGIEPDVIIASKGLSGMGLPVSIILYNKRLDTWTPGSHIGTFRGNNLAFASGVTYLDVLEREHLLDNVRTRGEQLLDGLRAAALGSSIVDDVRGLGLMIGVEMRGFGGATSSEVALRLQRAALRRGLILEIGGREDCVVRLLPPLNITEHTAGEALAVITAALRSVEEDLTEVVAQ</sequence>
<comment type="caution">
    <text evidence="15">The sequence shown here is derived from an EMBL/GenBank/DDBJ whole genome shotgun (WGS) entry which is preliminary data.</text>
</comment>
<dbReference type="AlphaFoldDB" id="A0A7W9M123"/>
<keyword evidence="7 15" id="KW-0032">Aminotransferase</keyword>
<evidence type="ECO:0000256" key="10">
    <source>
        <dbReference type="ARBA" id="ARBA00029744"/>
    </source>
</evidence>
<dbReference type="CDD" id="cd00610">
    <property type="entry name" value="OAT_like"/>
    <property type="match status" value="1"/>
</dbReference>
<dbReference type="InterPro" id="IPR015422">
    <property type="entry name" value="PyrdxlP-dep_Trfase_small"/>
</dbReference>
<dbReference type="EC" id="2.6.1.76" evidence="5"/>
<comment type="cofactor">
    <cofactor evidence="1">
        <name>pyridoxal 5'-phosphate</name>
        <dbReference type="ChEBI" id="CHEBI:597326"/>
    </cofactor>
</comment>
<dbReference type="PANTHER" id="PTHR43552:SF1">
    <property type="entry name" value="DIAMINOBUTYRATE--2-OXOGLUTARATE AMINOTRANSFERASE"/>
    <property type="match status" value="1"/>
</dbReference>
<comment type="function">
    <text evidence="2">Catalyzes reversively the conversion of L-aspartate beta-semialdehyde (ASA) to L-2,4-diaminobutyrate (DABA) by transamination with L-glutamate.</text>
</comment>
<evidence type="ECO:0000256" key="12">
    <source>
        <dbReference type="ARBA" id="ARBA00031476"/>
    </source>
</evidence>
<protein>
    <recommendedName>
        <fullName evidence="6">Diaminobutyrate--2-oxoglutarate transaminase</fullName>
        <ecNumber evidence="5">2.6.1.76</ecNumber>
    </recommendedName>
    <alternativeName>
        <fullName evidence="11">DABA aminotransferase</fullName>
    </alternativeName>
    <alternativeName>
        <fullName evidence="12">Diaminobutyrate--2-oxoglutarate aminotransferase</fullName>
    </alternativeName>
    <alternativeName>
        <fullName evidence="10">L-2,4-diaminobutyric acid transaminase</fullName>
    </alternativeName>
</protein>
<keyword evidence="9 14" id="KW-0663">Pyridoxal phosphate</keyword>
<evidence type="ECO:0000256" key="7">
    <source>
        <dbReference type="ARBA" id="ARBA00022576"/>
    </source>
</evidence>
<dbReference type="InterPro" id="IPR049704">
    <property type="entry name" value="Aminotrans_3_PPA_site"/>
</dbReference>
<evidence type="ECO:0000256" key="13">
    <source>
        <dbReference type="ARBA" id="ARBA00049111"/>
    </source>
</evidence>
<dbReference type="Gene3D" id="3.90.1150.10">
    <property type="entry name" value="Aspartate Aminotransferase, domain 1"/>
    <property type="match status" value="1"/>
</dbReference>